<accession>A0A8S1WRU1</accession>
<name>A0A8S1WRU1_9CILI</name>
<dbReference type="OrthoDB" id="10320998at2759"/>
<reference evidence="2" key="1">
    <citation type="submission" date="2021-01" db="EMBL/GenBank/DDBJ databases">
        <authorList>
            <consortium name="Genoscope - CEA"/>
            <person name="William W."/>
        </authorList>
    </citation>
    <scope>NUCLEOTIDE SEQUENCE</scope>
</reference>
<organism evidence="2 3">
    <name type="scientific">Paramecium pentaurelia</name>
    <dbReference type="NCBI Taxonomy" id="43138"/>
    <lineage>
        <taxon>Eukaryota</taxon>
        <taxon>Sar</taxon>
        <taxon>Alveolata</taxon>
        <taxon>Ciliophora</taxon>
        <taxon>Intramacronucleata</taxon>
        <taxon>Oligohymenophorea</taxon>
        <taxon>Peniculida</taxon>
        <taxon>Parameciidae</taxon>
        <taxon>Paramecium</taxon>
    </lineage>
</organism>
<evidence type="ECO:0000256" key="1">
    <source>
        <dbReference type="SAM" id="MobiDB-lite"/>
    </source>
</evidence>
<sequence>MKTDQLCIGFNLFFQYQFQNINTANSKQNLEKTEKIIEQWNKLTDEDKMYWQQKEEDLKSEIKNKNNSKPNLCQNQEQKDIEDIEKNILLMKFDEAKQNYKKRIYERNQQNEANVADDSKVKKITNTQKQKNNKNNNQRKKQNNQDDNCVEEIKRGKNSKFRQSKRGGKRRI</sequence>
<feature type="region of interest" description="Disordered" evidence="1">
    <location>
        <begin position="126"/>
        <end position="172"/>
    </location>
</feature>
<proteinExistence type="predicted"/>
<gene>
    <name evidence="2" type="ORF">PPENT_87.1.T0990075</name>
</gene>
<feature type="compositionally biased region" description="Low complexity" evidence="1">
    <location>
        <begin position="126"/>
        <end position="136"/>
    </location>
</feature>
<feature type="compositionally biased region" description="Basic residues" evidence="1">
    <location>
        <begin position="156"/>
        <end position="172"/>
    </location>
</feature>
<evidence type="ECO:0000313" key="2">
    <source>
        <dbReference type="EMBL" id="CAD8191510.1"/>
    </source>
</evidence>
<dbReference type="AlphaFoldDB" id="A0A8S1WRU1"/>
<dbReference type="Proteomes" id="UP000689195">
    <property type="component" value="Unassembled WGS sequence"/>
</dbReference>
<keyword evidence="3" id="KW-1185">Reference proteome</keyword>
<comment type="caution">
    <text evidence="2">The sequence shown here is derived from an EMBL/GenBank/DDBJ whole genome shotgun (WGS) entry which is preliminary data.</text>
</comment>
<dbReference type="EMBL" id="CAJJDO010000099">
    <property type="protein sequence ID" value="CAD8191510.1"/>
    <property type="molecule type" value="Genomic_DNA"/>
</dbReference>
<protein>
    <submittedName>
        <fullName evidence="2">Uncharacterized protein</fullName>
    </submittedName>
</protein>
<dbReference type="CDD" id="cd00084">
    <property type="entry name" value="HMG-box_SF"/>
    <property type="match status" value="1"/>
</dbReference>
<evidence type="ECO:0000313" key="3">
    <source>
        <dbReference type="Proteomes" id="UP000689195"/>
    </source>
</evidence>